<dbReference type="Proteomes" id="UP000289808">
    <property type="component" value="Unassembled WGS sequence"/>
</dbReference>
<dbReference type="PANTHER" id="PTHR37829:SF3">
    <property type="entry name" value="PROTEIN JAYE-RELATED"/>
    <property type="match status" value="1"/>
</dbReference>
<evidence type="ECO:0000313" key="2">
    <source>
        <dbReference type="EMBL" id="RXF60025.1"/>
    </source>
</evidence>
<sequence>MPLSQNWGLTENGFIAPSYEEVLDSVEDDFISKFGTDIVLTSNSNFGILARLIAWRETLMIQELQKNYYSAFISTAIDTSLDRVGSNIGVGRKVEHPASAIIEVTTDGEYLIEAGETFETEDGYVFELERDITTTQQPDGSWKGTGWVESDEPGAMYNVEANKITLESNPDDNVLSVTNPEPANGGQDYEDDETYRARLLEENEAKPGPTAWGMKSALIELPGVRDVNPVENDKADADRWGNPPYSVHIYVLGGNDNDIANVIVNHMAAGITLVGSKAMDVQDATGNKRTVHFDHAIDKPIYVKVKVNVNENWNDDEGADDIKTAVADYINHLIIGKTLFLTRLYPLVYGVNGIDEATIMIGTHQGTLGGNDIVNDINEAVGCDTNNIEVDINGV</sequence>
<accession>A0A4Q0LXL8</accession>
<name>A0A4Q0LXL8_9LACO</name>
<dbReference type="RefSeq" id="WP_101885501.1">
    <property type="nucleotide sequence ID" value="NZ_CP114552.1"/>
</dbReference>
<comment type="caution">
    <text evidence="2">The sequence shown here is derived from an EMBL/GenBank/DDBJ whole genome shotgun (WGS) entry which is preliminary data.</text>
</comment>
<proteinExistence type="predicted"/>
<dbReference type="EMBL" id="SCLX01000005">
    <property type="protein sequence ID" value="RXF60025.1"/>
    <property type="molecule type" value="Genomic_DNA"/>
</dbReference>
<evidence type="ECO:0000259" key="1">
    <source>
        <dbReference type="Pfam" id="PF04865"/>
    </source>
</evidence>
<dbReference type="InterPro" id="IPR052399">
    <property type="entry name" value="Phage_Baseplate_Assmbl_Protein"/>
</dbReference>
<gene>
    <name evidence="2" type="ORF">ERD32_01265</name>
</gene>
<dbReference type="PANTHER" id="PTHR37829">
    <property type="entry name" value="PHAGE-LIKE ELEMENT PBSX PROTEIN XKDT"/>
    <property type="match status" value="1"/>
</dbReference>
<feature type="domain" description="Baseplate protein J-like barrel" evidence="1">
    <location>
        <begin position="103"/>
        <end position="186"/>
    </location>
</feature>
<dbReference type="InterPro" id="IPR006949">
    <property type="entry name" value="Barrel_Baseplate_J-like"/>
</dbReference>
<dbReference type="Pfam" id="PF04865">
    <property type="entry name" value="Baseplate_J"/>
    <property type="match status" value="1"/>
</dbReference>
<protein>
    <submittedName>
        <fullName evidence="2">Baseplate J/gp47 family protein</fullName>
    </submittedName>
</protein>
<reference evidence="2 3" key="1">
    <citation type="submission" date="2019-01" db="EMBL/GenBank/DDBJ databases">
        <title>The genome sequence of Lactobacillus crispatus L49.</title>
        <authorList>
            <person name="Zhong J."/>
            <person name="Zhang J."/>
        </authorList>
    </citation>
    <scope>NUCLEOTIDE SEQUENCE [LARGE SCALE GENOMIC DNA]</scope>
    <source>
        <strain evidence="2 3">L49</strain>
    </source>
</reference>
<evidence type="ECO:0000313" key="3">
    <source>
        <dbReference type="Proteomes" id="UP000289808"/>
    </source>
</evidence>
<dbReference type="AlphaFoldDB" id="A0A4Q0LXL8"/>
<organism evidence="2 3">
    <name type="scientific">Lactobacillus crispatus</name>
    <dbReference type="NCBI Taxonomy" id="47770"/>
    <lineage>
        <taxon>Bacteria</taxon>
        <taxon>Bacillati</taxon>
        <taxon>Bacillota</taxon>
        <taxon>Bacilli</taxon>
        <taxon>Lactobacillales</taxon>
        <taxon>Lactobacillaceae</taxon>
        <taxon>Lactobacillus</taxon>
    </lineage>
</organism>